<dbReference type="EMBL" id="JACIGW010000008">
    <property type="protein sequence ID" value="MBB4351200.1"/>
    <property type="molecule type" value="Genomic_DNA"/>
</dbReference>
<dbReference type="Proteomes" id="UP000524535">
    <property type="component" value="Unassembled WGS sequence"/>
</dbReference>
<comment type="caution">
    <text evidence="2">The sequence shown here is derived from an EMBL/GenBank/DDBJ whole genome shotgun (WGS) entry which is preliminary data.</text>
</comment>
<keyword evidence="5" id="KW-1185">Reference proteome</keyword>
<dbReference type="InterPro" id="IPR043822">
    <property type="entry name" value="EsV_1_7_cys"/>
</dbReference>
<dbReference type="Proteomes" id="UP000520770">
    <property type="component" value="Unassembled WGS sequence"/>
</dbReference>
<dbReference type="Proteomes" id="UP000576087">
    <property type="component" value="Unassembled WGS sequence"/>
</dbReference>
<sequence length="73" mass="8564">MSDEERTARSNEHQIVEHYCEFDGCNEWGCYGFEESRTAMRWFCSEHQPRLYRGLPRHGEARLAAAEIADILT</sequence>
<accession>A0A7W6TIS7</accession>
<gene>
    <name evidence="2" type="ORF">GGE31_004766</name>
    <name evidence="1" type="ORF">GGE33_004978</name>
    <name evidence="3" type="ORF">GGE35_004690</name>
</gene>
<dbReference type="EMBL" id="JACIHM010000009">
    <property type="protein sequence ID" value="MBB4448840.1"/>
    <property type="molecule type" value="Genomic_DNA"/>
</dbReference>
<reference evidence="4 5" key="1">
    <citation type="submission" date="2020-08" db="EMBL/GenBank/DDBJ databases">
        <title>Genomic Encyclopedia of Type Strains, Phase IV (KMG-V): Genome sequencing to study the core and pangenomes of soil and plant-associated prokaryotes.</title>
        <authorList>
            <person name="Whitman W."/>
        </authorList>
    </citation>
    <scope>NUCLEOTIDE SEQUENCE [LARGE SCALE GENOMIC DNA]</scope>
    <source>
        <strain evidence="2 5">SEMIA 444</strain>
        <strain evidence="1 4">SEMIA 448</strain>
        <strain evidence="3 6">SEMIA 452</strain>
    </source>
</reference>
<evidence type="ECO:0000313" key="1">
    <source>
        <dbReference type="EMBL" id="MBB4351200.1"/>
    </source>
</evidence>
<organism evidence="2 5">
    <name type="scientific">Aliirhizobium cellulosilyticum</name>
    <dbReference type="NCBI Taxonomy" id="393664"/>
    <lineage>
        <taxon>Bacteria</taxon>
        <taxon>Pseudomonadati</taxon>
        <taxon>Pseudomonadota</taxon>
        <taxon>Alphaproteobacteria</taxon>
        <taxon>Hyphomicrobiales</taxon>
        <taxon>Rhizobiaceae</taxon>
        <taxon>Aliirhizobium</taxon>
    </lineage>
</organism>
<dbReference type="AlphaFoldDB" id="A0A7W6TIS7"/>
<proteinExistence type="predicted"/>
<dbReference type="EMBL" id="JACIGY010000009">
    <property type="protein sequence ID" value="MBB4414224.1"/>
    <property type="molecule type" value="Genomic_DNA"/>
</dbReference>
<dbReference type="RefSeq" id="WP_183829159.1">
    <property type="nucleotide sequence ID" value="NZ_JACIGW010000008.1"/>
</dbReference>
<evidence type="ECO:0000313" key="6">
    <source>
        <dbReference type="Proteomes" id="UP000576087"/>
    </source>
</evidence>
<name>A0A7W6TIS7_9HYPH</name>
<evidence type="ECO:0000313" key="3">
    <source>
        <dbReference type="EMBL" id="MBB4448840.1"/>
    </source>
</evidence>
<protein>
    <submittedName>
        <fullName evidence="2">Uncharacterized protein</fullName>
    </submittedName>
</protein>
<evidence type="ECO:0000313" key="2">
    <source>
        <dbReference type="EMBL" id="MBB4414224.1"/>
    </source>
</evidence>
<evidence type="ECO:0000313" key="4">
    <source>
        <dbReference type="Proteomes" id="UP000520770"/>
    </source>
</evidence>
<dbReference type="Pfam" id="PF19114">
    <property type="entry name" value="EsV_1_7_cys"/>
    <property type="match status" value="1"/>
</dbReference>
<evidence type="ECO:0000313" key="5">
    <source>
        <dbReference type="Proteomes" id="UP000524535"/>
    </source>
</evidence>